<feature type="compositionally biased region" description="Basic and acidic residues" evidence="2">
    <location>
        <begin position="436"/>
        <end position="446"/>
    </location>
</feature>
<dbReference type="AlphaFoldDB" id="A0A9D4QG13"/>
<name>A0A9D4QG13_RHISA</name>
<dbReference type="Proteomes" id="UP000821837">
    <property type="component" value="Chromosome 10"/>
</dbReference>
<keyword evidence="5" id="KW-1185">Reference proteome</keyword>
<dbReference type="SUPFAM" id="SSF57756">
    <property type="entry name" value="Retrovirus zinc finger-like domains"/>
    <property type="match status" value="1"/>
</dbReference>
<feature type="region of interest" description="Disordered" evidence="2">
    <location>
        <begin position="751"/>
        <end position="790"/>
    </location>
</feature>
<keyword evidence="1" id="KW-0479">Metal-binding</keyword>
<dbReference type="GO" id="GO:0008270">
    <property type="term" value="F:zinc ion binding"/>
    <property type="evidence" value="ECO:0007669"/>
    <property type="project" value="UniProtKB-KW"/>
</dbReference>
<keyword evidence="1" id="KW-0863">Zinc-finger</keyword>
<comment type="caution">
    <text evidence="4">The sequence shown here is derived from an EMBL/GenBank/DDBJ whole genome shotgun (WGS) entry which is preliminary data.</text>
</comment>
<dbReference type="EMBL" id="JABSTV010001246">
    <property type="protein sequence ID" value="KAH7976878.1"/>
    <property type="molecule type" value="Genomic_DNA"/>
</dbReference>
<accession>A0A9D4QG13</accession>
<feature type="compositionally biased region" description="Polar residues" evidence="2">
    <location>
        <begin position="591"/>
        <end position="605"/>
    </location>
</feature>
<evidence type="ECO:0000256" key="2">
    <source>
        <dbReference type="SAM" id="MobiDB-lite"/>
    </source>
</evidence>
<keyword evidence="1" id="KW-0862">Zinc</keyword>
<feature type="compositionally biased region" description="Polar residues" evidence="2">
    <location>
        <begin position="426"/>
        <end position="435"/>
    </location>
</feature>
<sequence length="790" mass="85604">MEYRVEGEDITPEEVTQDQGWLPAGTRRLGARMRGADPNLPPLATEAPRHRENETRLKNKIIRAGRMPFLPREDTKIVIRPRGGLNIVKVGVTLVADAILAAAGISEEESQQDTLCPNVQQNIMVASTPNQENVSRYINIRQIVVQGKEHEISAYVTAPHSTCKGVIRGIPLQDSPNTINAKIVNEKNPLALMAKRIAQTGTVIVAFDGHKVPNLVKYGSTLLRCTLYRKQIDVCYGCGRLGHRMDVCPNPGDALCRGCGAASPDEHHVCTPKCRLCGGQHLTACKDCAQRFQVPYVVRRRRGERARAAAARSKSPRPPDSEDHSQCPSSDNNTTGRQARSRSKSRSGEHSRRLPRSRSRGRSGSHGRSVSRDRSISSSRSSSRGRSASGSHRAPGSSQSSTATVTDDSRRRKKPTLSWADKVKGSTGSATISNSREPEQTRHENELEKLRKENEALRATIDRMASEIAEIKNLALRHAQAPEAMEIAQPVAENSGVAKRRAVDSKHCSEVSEIKSILSQAAENIKVLQQSLSQIQVALGDPRRGLTALAERIDRIEKAFPPVGASVAAGDSISTRMNRIIAPPTDASEENIPSTSTSGSPIDLTSEQKEKPLIPTAPTDPLPSHPPLSSENKKEGFSVEKGTTTGQLVRPSCVLGTVPADGFPALAPIDPSGDTPLCRPLVPTISRQPKRLETAISSAPPGGAAGQKPRDWPETDGVADGIHYQKGQLDAQGHWGLFFLAAARADGAHSKQRANACRRGQKKKSASTQDVHDSHRKDGHHELRCDSAVN</sequence>
<proteinExistence type="predicted"/>
<reference evidence="4" key="2">
    <citation type="submission" date="2021-09" db="EMBL/GenBank/DDBJ databases">
        <authorList>
            <person name="Jia N."/>
            <person name="Wang J."/>
            <person name="Shi W."/>
            <person name="Du L."/>
            <person name="Sun Y."/>
            <person name="Zhan W."/>
            <person name="Jiang J."/>
            <person name="Wang Q."/>
            <person name="Zhang B."/>
            <person name="Ji P."/>
            <person name="Sakyi L.B."/>
            <person name="Cui X."/>
            <person name="Yuan T."/>
            <person name="Jiang B."/>
            <person name="Yang W."/>
            <person name="Lam T.T.-Y."/>
            <person name="Chang Q."/>
            <person name="Ding S."/>
            <person name="Wang X."/>
            <person name="Zhu J."/>
            <person name="Ruan X."/>
            <person name="Zhao L."/>
            <person name="Wei J."/>
            <person name="Que T."/>
            <person name="Du C."/>
            <person name="Cheng J."/>
            <person name="Dai P."/>
            <person name="Han X."/>
            <person name="Huang E."/>
            <person name="Gao Y."/>
            <person name="Liu J."/>
            <person name="Shao H."/>
            <person name="Ye R."/>
            <person name="Li L."/>
            <person name="Wei W."/>
            <person name="Wang X."/>
            <person name="Wang C."/>
            <person name="Huo Q."/>
            <person name="Li W."/>
            <person name="Guo W."/>
            <person name="Chen H."/>
            <person name="Chen S."/>
            <person name="Zhou L."/>
            <person name="Zhou L."/>
            <person name="Ni X."/>
            <person name="Tian J."/>
            <person name="Zhou Y."/>
            <person name="Sheng Y."/>
            <person name="Liu T."/>
            <person name="Pan Y."/>
            <person name="Xia L."/>
            <person name="Li J."/>
            <person name="Zhao F."/>
            <person name="Cao W."/>
        </authorList>
    </citation>
    <scope>NUCLEOTIDE SEQUENCE</scope>
    <source>
        <strain evidence="4">Rsan-2018</strain>
        <tissue evidence="4">Larvae</tissue>
    </source>
</reference>
<feature type="compositionally biased region" description="Basic residues" evidence="2">
    <location>
        <begin position="353"/>
        <end position="365"/>
    </location>
</feature>
<dbReference type="PROSITE" id="PS50158">
    <property type="entry name" value="ZF_CCHC"/>
    <property type="match status" value="1"/>
</dbReference>
<dbReference type="VEuPathDB" id="VectorBase:RSAN_035124"/>
<dbReference type="VEuPathDB" id="VectorBase:RSAN_031980"/>
<dbReference type="InterPro" id="IPR001878">
    <property type="entry name" value="Znf_CCHC"/>
</dbReference>
<feature type="region of interest" description="Disordered" evidence="2">
    <location>
        <begin position="301"/>
        <end position="446"/>
    </location>
</feature>
<evidence type="ECO:0000313" key="4">
    <source>
        <dbReference type="EMBL" id="KAH7976878.1"/>
    </source>
</evidence>
<dbReference type="GO" id="GO:0003676">
    <property type="term" value="F:nucleic acid binding"/>
    <property type="evidence" value="ECO:0007669"/>
    <property type="project" value="InterPro"/>
</dbReference>
<dbReference type="InterPro" id="IPR036875">
    <property type="entry name" value="Znf_CCHC_sf"/>
</dbReference>
<protein>
    <recommendedName>
        <fullName evidence="3">CCHC-type domain-containing protein</fullName>
    </recommendedName>
</protein>
<feature type="compositionally biased region" description="Basic and acidic residues" evidence="2">
    <location>
        <begin position="770"/>
        <end position="790"/>
    </location>
</feature>
<evidence type="ECO:0000256" key="1">
    <source>
        <dbReference type="PROSITE-ProRule" id="PRU00047"/>
    </source>
</evidence>
<evidence type="ECO:0000313" key="5">
    <source>
        <dbReference type="Proteomes" id="UP000821837"/>
    </source>
</evidence>
<feature type="compositionally biased region" description="Polar residues" evidence="2">
    <location>
        <begin position="326"/>
        <end position="338"/>
    </location>
</feature>
<feature type="region of interest" description="Disordered" evidence="2">
    <location>
        <begin position="583"/>
        <end position="644"/>
    </location>
</feature>
<gene>
    <name evidence="4" type="ORF">HPB52_020844</name>
</gene>
<evidence type="ECO:0000259" key="3">
    <source>
        <dbReference type="PROSITE" id="PS50158"/>
    </source>
</evidence>
<reference evidence="4" key="1">
    <citation type="journal article" date="2020" name="Cell">
        <title>Large-Scale Comparative Analyses of Tick Genomes Elucidate Their Genetic Diversity and Vector Capacities.</title>
        <authorList>
            <consortium name="Tick Genome and Microbiome Consortium (TIGMIC)"/>
            <person name="Jia N."/>
            <person name="Wang J."/>
            <person name="Shi W."/>
            <person name="Du L."/>
            <person name="Sun Y."/>
            <person name="Zhan W."/>
            <person name="Jiang J.F."/>
            <person name="Wang Q."/>
            <person name="Zhang B."/>
            <person name="Ji P."/>
            <person name="Bell-Sakyi L."/>
            <person name="Cui X.M."/>
            <person name="Yuan T.T."/>
            <person name="Jiang B.G."/>
            <person name="Yang W.F."/>
            <person name="Lam T.T."/>
            <person name="Chang Q.C."/>
            <person name="Ding S.J."/>
            <person name="Wang X.J."/>
            <person name="Zhu J.G."/>
            <person name="Ruan X.D."/>
            <person name="Zhao L."/>
            <person name="Wei J.T."/>
            <person name="Ye R.Z."/>
            <person name="Que T.C."/>
            <person name="Du C.H."/>
            <person name="Zhou Y.H."/>
            <person name="Cheng J.X."/>
            <person name="Dai P.F."/>
            <person name="Guo W.B."/>
            <person name="Han X.H."/>
            <person name="Huang E.J."/>
            <person name="Li L.F."/>
            <person name="Wei W."/>
            <person name="Gao Y.C."/>
            <person name="Liu J.Z."/>
            <person name="Shao H.Z."/>
            <person name="Wang X."/>
            <person name="Wang C.C."/>
            <person name="Yang T.C."/>
            <person name="Huo Q.B."/>
            <person name="Li W."/>
            <person name="Chen H.Y."/>
            <person name="Chen S.E."/>
            <person name="Zhou L.G."/>
            <person name="Ni X.B."/>
            <person name="Tian J.H."/>
            <person name="Sheng Y."/>
            <person name="Liu T."/>
            <person name="Pan Y.S."/>
            <person name="Xia L.Y."/>
            <person name="Li J."/>
            <person name="Zhao F."/>
            <person name="Cao W.C."/>
        </authorList>
    </citation>
    <scope>NUCLEOTIDE SEQUENCE</scope>
    <source>
        <strain evidence="4">Rsan-2018</strain>
    </source>
</reference>
<organism evidence="4 5">
    <name type="scientific">Rhipicephalus sanguineus</name>
    <name type="common">Brown dog tick</name>
    <name type="synonym">Ixodes sanguineus</name>
    <dbReference type="NCBI Taxonomy" id="34632"/>
    <lineage>
        <taxon>Eukaryota</taxon>
        <taxon>Metazoa</taxon>
        <taxon>Ecdysozoa</taxon>
        <taxon>Arthropoda</taxon>
        <taxon>Chelicerata</taxon>
        <taxon>Arachnida</taxon>
        <taxon>Acari</taxon>
        <taxon>Parasitiformes</taxon>
        <taxon>Ixodida</taxon>
        <taxon>Ixodoidea</taxon>
        <taxon>Ixodidae</taxon>
        <taxon>Rhipicephalinae</taxon>
        <taxon>Rhipicephalus</taxon>
        <taxon>Rhipicephalus</taxon>
    </lineage>
</organism>
<feature type="compositionally biased region" description="Low complexity" evidence="2">
    <location>
        <begin position="376"/>
        <end position="398"/>
    </location>
</feature>
<feature type="domain" description="CCHC-type" evidence="3">
    <location>
        <begin position="235"/>
        <end position="250"/>
    </location>
</feature>